<organism evidence="1 2">
    <name type="scientific">Trichormus variabilis SAG 1403-4b</name>
    <dbReference type="NCBI Taxonomy" id="447716"/>
    <lineage>
        <taxon>Bacteria</taxon>
        <taxon>Bacillati</taxon>
        <taxon>Cyanobacteriota</taxon>
        <taxon>Cyanophyceae</taxon>
        <taxon>Nostocales</taxon>
        <taxon>Nostocaceae</taxon>
        <taxon>Trichormus</taxon>
    </lineage>
</organism>
<name>A0A433UWP8_ANAVA</name>
<evidence type="ECO:0000313" key="1">
    <source>
        <dbReference type="EMBL" id="RUS98260.1"/>
    </source>
</evidence>
<dbReference type="EMBL" id="RSCM01000003">
    <property type="protein sequence ID" value="RUS98260.1"/>
    <property type="molecule type" value="Genomic_DNA"/>
</dbReference>
<sequence>MWVYPILKWKLVTIARIMINPQILEAIKEMPNVERLEVIEFALKLMREEMQNPKKLSLTAAAEIMRSYYETESSLTEFVDTCNEDFYEYQDYA</sequence>
<gene>
    <name evidence="1" type="ORF">DSM107003_13480</name>
</gene>
<evidence type="ECO:0000313" key="2">
    <source>
        <dbReference type="Proteomes" id="UP000276103"/>
    </source>
</evidence>
<comment type="caution">
    <text evidence="1">The sequence shown here is derived from an EMBL/GenBank/DDBJ whole genome shotgun (WGS) entry which is preliminary data.</text>
</comment>
<dbReference type="AlphaFoldDB" id="A0A433UWP8"/>
<keyword evidence="2" id="KW-1185">Reference proteome</keyword>
<proteinExistence type="predicted"/>
<reference evidence="1 2" key="1">
    <citation type="journal article" date="2019" name="Genome Biol. Evol.">
        <title>Day and night: Metabolic profiles and evolutionary relationships of six axenic non-marine cyanobacteria.</title>
        <authorList>
            <person name="Will S.E."/>
            <person name="Henke P."/>
            <person name="Boedeker C."/>
            <person name="Huang S."/>
            <person name="Brinkmann H."/>
            <person name="Rohde M."/>
            <person name="Jarek M."/>
            <person name="Friedl T."/>
            <person name="Seufert S."/>
            <person name="Schumacher M."/>
            <person name="Overmann J."/>
            <person name="Neumann-Schaal M."/>
            <person name="Petersen J."/>
        </authorList>
    </citation>
    <scope>NUCLEOTIDE SEQUENCE [LARGE SCALE GENOMIC DNA]</scope>
    <source>
        <strain evidence="1 2">SAG 1403-4b</strain>
    </source>
</reference>
<protein>
    <recommendedName>
        <fullName evidence="3">DUF2281 domain-containing protein</fullName>
    </recommendedName>
</protein>
<accession>A0A433UWP8</accession>
<dbReference type="Proteomes" id="UP000276103">
    <property type="component" value="Unassembled WGS sequence"/>
</dbReference>
<evidence type="ECO:0008006" key="3">
    <source>
        <dbReference type="Google" id="ProtNLM"/>
    </source>
</evidence>